<dbReference type="PANTHER" id="PTHR15907">
    <property type="entry name" value="DUF614 FAMILY PROTEIN-RELATED"/>
    <property type="match status" value="1"/>
</dbReference>
<gene>
    <name evidence="1" type="ORF">TAV2_LOCUS4427</name>
</gene>
<name>A0AAU9RL18_THLAR</name>
<dbReference type="AlphaFoldDB" id="A0AAU9RL18"/>
<proteinExistence type="predicted"/>
<comment type="caution">
    <text evidence="1">The sequence shown here is derived from an EMBL/GenBank/DDBJ whole genome shotgun (WGS) entry which is preliminary data.</text>
</comment>
<reference evidence="1 2" key="1">
    <citation type="submission" date="2022-03" db="EMBL/GenBank/DDBJ databases">
        <authorList>
            <person name="Nunn A."/>
            <person name="Chopra R."/>
            <person name="Nunn A."/>
            <person name="Contreras Garrido A."/>
        </authorList>
    </citation>
    <scope>NUCLEOTIDE SEQUENCE [LARGE SCALE GENOMIC DNA]</scope>
</reference>
<dbReference type="Pfam" id="PF04749">
    <property type="entry name" value="PLAC8"/>
    <property type="match status" value="1"/>
</dbReference>
<dbReference type="EMBL" id="CAJVSB020000087">
    <property type="protein sequence ID" value="CAH2041354.1"/>
    <property type="molecule type" value="Genomic_DNA"/>
</dbReference>
<dbReference type="Proteomes" id="UP000836841">
    <property type="component" value="Unassembled WGS sequence"/>
</dbReference>
<keyword evidence="2" id="KW-1185">Reference proteome</keyword>
<sequence length="125" mass="14241">MRDKRNHVWIDSLLQIGLPFVLSCTYRTKLRSRFGLIESPAPDWVTHCLCEWRALCQEYRELQHRGIDPSFELGVRALCNVLTSHVERMGGEHGEDAAATTASSNGATNEPNHYGLNLMMLNWLD</sequence>
<dbReference type="NCBIfam" id="TIGR01571">
    <property type="entry name" value="A_thal_Cys_rich"/>
    <property type="match status" value="1"/>
</dbReference>
<evidence type="ECO:0000313" key="2">
    <source>
        <dbReference type="Proteomes" id="UP000836841"/>
    </source>
</evidence>
<dbReference type="PROSITE" id="PS51257">
    <property type="entry name" value="PROKAR_LIPOPROTEIN"/>
    <property type="match status" value="1"/>
</dbReference>
<dbReference type="InterPro" id="IPR006461">
    <property type="entry name" value="PLAC_motif_containing"/>
</dbReference>
<accession>A0AAU9RL18</accession>
<evidence type="ECO:0000313" key="1">
    <source>
        <dbReference type="EMBL" id="CAH2041354.1"/>
    </source>
</evidence>
<organism evidence="1 2">
    <name type="scientific">Thlaspi arvense</name>
    <name type="common">Field penny-cress</name>
    <dbReference type="NCBI Taxonomy" id="13288"/>
    <lineage>
        <taxon>Eukaryota</taxon>
        <taxon>Viridiplantae</taxon>
        <taxon>Streptophyta</taxon>
        <taxon>Embryophyta</taxon>
        <taxon>Tracheophyta</taxon>
        <taxon>Spermatophyta</taxon>
        <taxon>Magnoliopsida</taxon>
        <taxon>eudicotyledons</taxon>
        <taxon>Gunneridae</taxon>
        <taxon>Pentapetalae</taxon>
        <taxon>rosids</taxon>
        <taxon>malvids</taxon>
        <taxon>Brassicales</taxon>
        <taxon>Brassicaceae</taxon>
        <taxon>Thlaspideae</taxon>
        <taxon>Thlaspi</taxon>
    </lineage>
</organism>
<protein>
    <submittedName>
        <fullName evidence="1">Uncharacterized protein</fullName>
    </submittedName>
</protein>